<proteinExistence type="predicted"/>
<protein>
    <submittedName>
        <fullName evidence="2">Uncharacterized protein</fullName>
    </submittedName>
</protein>
<keyword evidence="3" id="KW-1185">Reference proteome</keyword>
<feature type="region of interest" description="Disordered" evidence="1">
    <location>
        <begin position="1"/>
        <end position="87"/>
    </location>
</feature>
<dbReference type="EMBL" id="LAXD01000001">
    <property type="protein sequence ID" value="KWX01880.1"/>
    <property type="molecule type" value="Genomic_DNA"/>
</dbReference>
<evidence type="ECO:0000256" key="1">
    <source>
        <dbReference type="SAM" id="MobiDB-lite"/>
    </source>
</evidence>
<gene>
    <name evidence="2" type="ORF">LI90_2913</name>
</gene>
<reference evidence="3" key="1">
    <citation type="submission" date="2015-04" db="EMBL/GenBank/DDBJ databases">
        <title>Physiological reanalysis, assessment of diazotrophy, and genome sequences of multiple isolates of Streptomyces thermoautotrophicus.</title>
        <authorList>
            <person name="MacKellar D.C."/>
            <person name="Lieber L."/>
            <person name="Norman J."/>
            <person name="Bolger A."/>
            <person name="Tobin C."/>
            <person name="Murray J.W."/>
            <person name="Chang R."/>
            <person name="Ford T."/>
            <person name="Nguyen P.Q."/>
            <person name="Woodward J."/>
            <person name="Permingeat H."/>
            <person name="Joshi N.S."/>
            <person name="Silver P.A."/>
            <person name="Usadel B."/>
            <person name="Rutherford A.W."/>
            <person name="Friesen M."/>
            <person name="Prell J."/>
        </authorList>
    </citation>
    <scope>NUCLEOTIDE SEQUENCE [LARGE SCALE GENOMIC DNA]</scope>
    <source>
        <strain evidence="3">H1</strain>
    </source>
</reference>
<sequence length="100" mass="11515">MNPRHRLPPLRQPPHPTTHHGRRSRPFGAPSRRRRAHLTGPRRNAAESEHQILHRHPNPPQSLPVIRRTDPPQSSARPRHITRTTPRVHHAVVFTTASII</sequence>
<comment type="caution">
    <text evidence="2">The sequence shown here is derived from an EMBL/GenBank/DDBJ whole genome shotgun (WGS) entry which is preliminary data.</text>
</comment>
<name>A0A132MW04_9ACTN</name>
<feature type="compositionally biased region" description="Basic residues" evidence="1">
    <location>
        <begin position="17"/>
        <end position="37"/>
    </location>
</feature>
<dbReference type="AlphaFoldDB" id="A0A132MW04"/>
<dbReference type="Proteomes" id="UP000070188">
    <property type="component" value="Unassembled WGS sequence"/>
</dbReference>
<evidence type="ECO:0000313" key="3">
    <source>
        <dbReference type="Proteomes" id="UP000070188"/>
    </source>
</evidence>
<evidence type="ECO:0000313" key="2">
    <source>
        <dbReference type="EMBL" id="KWX01880.1"/>
    </source>
</evidence>
<dbReference type="STRING" id="1469144.LI90_2913"/>
<accession>A0A132MW04</accession>
<feature type="compositionally biased region" description="Basic residues" evidence="1">
    <location>
        <begin position="77"/>
        <end position="87"/>
    </location>
</feature>
<organism evidence="2 3">
    <name type="scientific">Carbonactinospora thermoautotrophica</name>
    <dbReference type="NCBI Taxonomy" id="1469144"/>
    <lineage>
        <taxon>Bacteria</taxon>
        <taxon>Bacillati</taxon>
        <taxon>Actinomycetota</taxon>
        <taxon>Actinomycetes</taxon>
        <taxon>Kitasatosporales</taxon>
        <taxon>Carbonactinosporaceae</taxon>
        <taxon>Carbonactinospora</taxon>
    </lineage>
</organism>